<dbReference type="GO" id="GO:0008033">
    <property type="term" value="P:tRNA processing"/>
    <property type="evidence" value="ECO:0007669"/>
    <property type="project" value="UniProtKB-KW"/>
</dbReference>
<keyword evidence="8" id="KW-1185">Reference proteome</keyword>
<comment type="caution">
    <text evidence="7">The sequence shown here is derived from an EMBL/GenBank/DDBJ whole genome shotgun (WGS) entry which is preliminary data.</text>
</comment>
<dbReference type="Proteomes" id="UP001209540">
    <property type="component" value="Unassembled WGS sequence"/>
</dbReference>
<reference evidence="7" key="1">
    <citation type="journal article" date="2022" name="IScience">
        <title>Evolution of zygomycete secretomes and the origins of terrestrial fungal ecologies.</title>
        <authorList>
            <person name="Chang Y."/>
            <person name="Wang Y."/>
            <person name="Mondo S."/>
            <person name="Ahrendt S."/>
            <person name="Andreopoulos W."/>
            <person name="Barry K."/>
            <person name="Beard J."/>
            <person name="Benny G.L."/>
            <person name="Blankenship S."/>
            <person name="Bonito G."/>
            <person name="Cuomo C."/>
            <person name="Desiro A."/>
            <person name="Gervers K.A."/>
            <person name="Hundley H."/>
            <person name="Kuo A."/>
            <person name="LaButti K."/>
            <person name="Lang B.F."/>
            <person name="Lipzen A."/>
            <person name="O'Donnell K."/>
            <person name="Pangilinan J."/>
            <person name="Reynolds N."/>
            <person name="Sandor L."/>
            <person name="Smith M.E."/>
            <person name="Tsang A."/>
            <person name="Grigoriev I.V."/>
            <person name="Stajich J.E."/>
            <person name="Spatafora J.W."/>
        </authorList>
    </citation>
    <scope>NUCLEOTIDE SEQUENCE</scope>
    <source>
        <strain evidence="7">RSA 2281</strain>
    </source>
</reference>
<evidence type="ECO:0000313" key="7">
    <source>
        <dbReference type="EMBL" id="KAI9271750.1"/>
    </source>
</evidence>
<keyword evidence="2" id="KW-0540">Nuclease</keyword>
<sequence>MIPSLPLFKRIPALTQLEIDPLFSRKTALHVTSEAFNVKAFPIKKPFPSSMDYTATIIVGKKSVSKLSVIRYRAKRRLKAVIADGFPLQAPKGFHYIFYVAPPIVTLPWTTLQTRLTHALDDLSKKIDKQKNSDPMIKSSHRYPKKQKRKVTQEQK</sequence>
<dbReference type="InterPro" id="IPR000100">
    <property type="entry name" value="RNase_P"/>
</dbReference>
<evidence type="ECO:0000313" key="8">
    <source>
        <dbReference type="Proteomes" id="UP001209540"/>
    </source>
</evidence>
<dbReference type="GO" id="GO:0000049">
    <property type="term" value="F:tRNA binding"/>
    <property type="evidence" value="ECO:0007669"/>
    <property type="project" value="InterPro"/>
</dbReference>
<accession>A0AAD5PIQ8</accession>
<protein>
    <submittedName>
        <fullName evidence="7">Uncharacterized protein</fullName>
    </submittedName>
</protein>
<keyword evidence="4" id="KW-0378">Hydrolase</keyword>
<feature type="compositionally biased region" description="Basic residues" evidence="6">
    <location>
        <begin position="139"/>
        <end position="150"/>
    </location>
</feature>
<dbReference type="SUPFAM" id="SSF54211">
    <property type="entry name" value="Ribosomal protein S5 domain 2-like"/>
    <property type="match status" value="1"/>
</dbReference>
<evidence type="ECO:0000256" key="2">
    <source>
        <dbReference type="ARBA" id="ARBA00022722"/>
    </source>
</evidence>
<keyword evidence="3" id="KW-0255">Endonuclease</keyword>
<dbReference type="Gene3D" id="3.30.230.10">
    <property type="match status" value="1"/>
</dbReference>
<organism evidence="7 8">
    <name type="scientific">Phascolomyces articulosus</name>
    <dbReference type="NCBI Taxonomy" id="60185"/>
    <lineage>
        <taxon>Eukaryota</taxon>
        <taxon>Fungi</taxon>
        <taxon>Fungi incertae sedis</taxon>
        <taxon>Mucoromycota</taxon>
        <taxon>Mucoromycotina</taxon>
        <taxon>Mucoromycetes</taxon>
        <taxon>Mucorales</taxon>
        <taxon>Lichtheimiaceae</taxon>
        <taxon>Phascolomyces</taxon>
    </lineage>
</organism>
<dbReference type="AlphaFoldDB" id="A0AAD5PIQ8"/>
<dbReference type="GO" id="GO:0004526">
    <property type="term" value="F:ribonuclease P activity"/>
    <property type="evidence" value="ECO:0007669"/>
    <property type="project" value="InterPro"/>
</dbReference>
<evidence type="ECO:0000256" key="4">
    <source>
        <dbReference type="ARBA" id="ARBA00022801"/>
    </source>
</evidence>
<keyword evidence="5" id="KW-0694">RNA-binding</keyword>
<evidence type="ECO:0000256" key="1">
    <source>
        <dbReference type="ARBA" id="ARBA00022694"/>
    </source>
</evidence>
<evidence type="ECO:0000256" key="5">
    <source>
        <dbReference type="ARBA" id="ARBA00022884"/>
    </source>
</evidence>
<reference evidence="7" key="2">
    <citation type="submission" date="2023-02" db="EMBL/GenBank/DDBJ databases">
        <authorList>
            <consortium name="DOE Joint Genome Institute"/>
            <person name="Mondo S.J."/>
            <person name="Chang Y."/>
            <person name="Wang Y."/>
            <person name="Ahrendt S."/>
            <person name="Andreopoulos W."/>
            <person name="Barry K."/>
            <person name="Beard J."/>
            <person name="Benny G.L."/>
            <person name="Blankenship S."/>
            <person name="Bonito G."/>
            <person name="Cuomo C."/>
            <person name="Desiro A."/>
            <person name="Gervers K.A."/>
            <person name="Hundley H."/>
            <person name="Kuo A."/>
            <person name="LaButti K."/>
            <person name="Lang B.F."/>
            <person name="Lipzen A."/>
            <person name="O'Donnell K."/>
            <person name="Pangilinan J."/>
            <person name="Reynolds N."/>
            <person name="Sandor L."/>
            <person name="Smith M.W."/>
            <person name="Tsang A."/>
            <person name="Grigoriev I.V."/>
            <person name="Stajich J.E."/>
            <person name="Spatafora J.W."/>
        </authorList>
    </citation>
    <scope>NUCLEOTIDE SEQUENCE</scope>
    <source>
        <strain evidence="7">RSA 2281</strain>
    </source>
</reference>
<evidence type="ECO:0000256" key="3">
    <source>
        <dbReference type="ARBA" id="ARBA00022759"/>
    </source>
</evidence>
<dbReference type="InterPro" id="IPR020568">
    <property type="entry name" value="Ribosomal_Su5_D2-typ_SF"/>
</dbReference>
<gene>
    <name evidence="7" type="ORF">BDA99DRAFT_303551</name>
</gene>
<evidence type="ECO:0000256" key="6">
    <source>
        <dbReference type="SAM" id="MobiDB-lite"/>
    </source>
</evidence>
<dbReference type="InterPro" id="IPR014721">
    <property type="entry name" value="Ribsml_uS5_D2-typ_fold_subgr"/>
</dbReference>
<keyword evidence="1" id="KW-0819">tRNA processing</keyword>
<proteinExistence type="predicted"/>
<dbReference type="Pfam" id="PF00825">
    <property type="entry name" value="Ribonuclease_P"/>
    <property type="match status" value="1"/>
</dbReference>
<feature type="region of interest" description="Disordered" evidence="6">
    <location>
        <begin position="130"/>
        <end position="156"/>
    </location>
</feature>
<dbReference type="EMBL" id="JAIXMP010000006">
    <property type="protein sequence ID" value="KAI9271750.1"/>
    <property type="molecule type" value="Genomic_DNA"/>
</dbReference>
<name>A0AAD5PIQ8_9FUNG</name>